<dbReference type="GO" id="GO:0003723">
    <property type="term" value="F:RNA binding"/>
    <property type="evidence" value="ECO:0007669"/>
    <property type="project" value="InterPro"/>
</dbReference>
<reference evidence="1" key="1">
    <citation type="submission" date="2023-03" db="EMBL/GenBank/DDBJ databases">
        <authorList>
            <person name="Julca I."/>
        </authorList>
    </citation>
    <scope>NUCLEOTIDE SEQUENCE</scope>
</reference>
<evidence type="ECO:0000313" key="1">
    <source>
        <dbReference type="EMBL" id="CAI9101466.1"/>
    </source>
</evidence>
<proteinExistence type="predicted"/>
<sequence>MATTGWRNSSPTARASMSRRFTLSGFLNRPTPDNAFAFTNLFKYYSKWGNRMDANVTADDFVYPLLIKSSGKSGIAFHAHLLKLGRLREKFIDNAIKSWYGKNGPIQSAWNMFDQMSEKSVADWNSAISASWN</sequence>
<gene>
    <name evidence="1" type="ORF">OLC1_LOCUS11052</name>
</gene>
<dbReference type="AlphaFoldDB" id="A0AAV1D271"/>
<accession>A0AAV1D271</accession>
<dbReference type="GO" id="GO:0009451">
    <property type="term" value="P:RNA modification"/>
    <property type="evidence" value="ECO:0007669"/>
    <property type="project" value="InterPro"/>
</dbReference>
<name>A0AAV1D271_OLDCO</name>
<dbReference type="InterPro" id="IPR046960">
    <property type="entry name" value="PPR_At4g14850-like_plant"/>
</dbReference>
<protein>
    <submittedName>
        <fullName evidence="1">OLC1v1038799C1</fullName>
    </submittedName>
</protein>
<dbReference type="PANTHER" id="PTHR47926">
    <property type="entry name" value="PENTATRICOPEPTIDE REPEAT-CONTAINING PROTEIN"/>
    <property type="match status" value="1"/>
</dbReference>
<evidence type="ECO:0000313" key="2">
    <source>
        <dbReference type="Proteomes" id="UP001161247"/>
    </source>
</evidence>
<keyword evidence="2" id="KW-1185">Reference proteome</keyword>
<organism evidence="1 2">
    <name type="scientific">Oldenlandia corymbosa var. corymbosa</name>
    <dbReference type="NCBI Taxonomy" id="529605"/>
    <lineage>
        <taxon>Eukaryota</taxon>
        <taxon>Viridiplantae</taxon>
        <taxon>Streptophyta</taxon>
        <taxon>Embryophyta</taxon>
        <taxon>Tracheophyta</taxon>
        <taxon>Spermatophyta</taxon>
        <taxon>Magnoliopsida</taxon>
        <taxon>eudicotyledons</taxon>
        <taxon>Gunneridae</taxon>
        <taxon>Pentapetalae</taxon>
        <taxon>asterids</taxon>
        <taxon>lamiids</taxon>
        <taxon>Gentianales</taxon>
        <taxon>Rubiaceae</taxon>
        <taxon>Rubioideae</taxon>
        <taxon>Spermacoceae</taxon>
        <taxon>Hedyotis-Oldenlandia complex</taxon>
        <taxon>Oldenlandia</taxon>
    </lineage>
</organism>
<dbReference type="Proteomes" id="UP001161247">
    <property type="component" value="Chromosome 4"/>
</dbReference>
<dbReference type="EMBL" id="OX459121">
    <property type="protein sequence ID" value="CAI9101466.1"/>
    <property type="molecule type" value="Genomic_DNA"/>
</dbReference>